<sequence>MTWNVPKIWNKETTCYVIGGGPSIKDTDLSVLKHQHVIAVNNAYQLTPWADFMFFMDREWIHYHAEQLRKFHGVIVTILVEYHKYSKGLRGIKQLKRGPRDGFSIDNRKVNHGGNSGFCAINLANLLGAGRIILVGFDMRVVNGQHNYHSGHTREIADDIYENEYVKPFSTLIKPAEEKGIEILNATPNSALKCFEFIEIGDTL</sequence>
<reference evidence="1" key="1">
    <citation type="journal article" date="2015" name="Nature">
        <title>Complex archaea that bridge the gap between prokaryotes and eukaryotes.</title>
        <authorList>
            <person name="Spang A."/>
            <person name="Saw J.H."/>
            <person name="Jorgensen S.L."/>
            <person name="Zaremba-Niedzwiedzka K."/>
            <person name="Martijn J."/>
            <person name="Lind A.E."/>
            <person name="van Eijk R."/>
            <person name="Schleper C."/>
            <person name="Guy L."/>
            <person name="Ettema T.J."/>
        </authorList>
    </citation>
    <scope>NUCLEOTIDE SEQUENCE</scope>
</reference>
<accession>A0A0F9QRE5</accession>
<dbReference type="AlphaFoldDB" id="A0A0F9QRE5"/>
<comment type="caution">
    <text evidence="1">The sequence shown here is derived from an EMBL/GenBank/DDBJ whole genome shotgun (WGS) entry which is preliminary data.</text>
</comment>
<dbReference type="Gene3D" id="3.90.1480.10">
    <property type="entry name" value="Alpha-2,3-sialyltransferase"/>
    <property type="match status" value="1"/>
</dbReference>
<evidence type="ECO:0000313" key="1">
    <source>
        <dbReference type="EMBL" id="KKN15741.1"/>
    </source>
</evidence>
<organism evidence="1">
    <name type="scientific">marine sediment metagenome</name>
    <dbReference type="NCBI Taxonomy" id="412755"/>
    <lineage>
        <taxon>unclassified sequences</taxon>
        <taxon>metagenomes</taxon>
        <taxon>ecological metagenomes</taxon>
    </lineage>
</organism>
<name>A0A0F9QRE5_9ZZZZ</name>
<evidence type="ECO:0008006" key="2">
    <source>
        <dbReference type="Google" id="ProtNLM"/>
    </source>
</evidence>
<protein>
    <recommendedName>
        <fullName evidence="2">Norphogenetic protein</fullName>
    </recommendedName>
</protein>
<gene>
    <name evidence="1" type="ORF">LCGC14_0982940</name>
</gene>
<dbReference type="EMBL" id="LAZR01003682">
    <property type="protein sequence ID" value="KKN15741.1"/>
    <property type="molecule type" value="Genomic_DNA"/>
</dbReference>
<proteinExistence type="predicted"/>